<evidence type="ECO:0008006" key="2">
    <source>
        <dbReference type="Google" id="ProtNLM"/>
    </source>
</evidence>
<dbReference type="InterPro" id="IPR016024">
    <property type="entry name" value="ARM-type_fold"/>
</dbReference>
<accession>A0AB39M8Y5</accession>
<evidence type="ECO:0000313" key="1">
    <source>
        <dbReference type="EMBL" id="XDQ02610.1"/>
    </source>
</evidence>
<organism evidence="1">
    <name type="scientific">Streptomyces sp. R08</name>
    <dbReference type="NCBI Taxonomy" id="3238624"/>
    <lineage>
        <taxon>Bacteria</taxon>
        <taxon>Bacillati</taxon>
        <taxon>Actinomycetota</taxon>
        <taxon>Actinomycetes</taxon>
        <taxon>Kitasatosporales</taxon>
        <taxon>Streptomycetaceae</taxon>
        <taxon>Streptomyces</taxon>
    </lineage>
</organism>
<sequence length="491" mass="53862">MFISETSNCDASRHAGLSDLEVSMPDRPNRPTFVQLGNHNTQHNHFHSSPADPPINDDASHLESKTLDQFTLLARLGAASRHAGVVNAVAEQMNRRAFRSSGPVEDLLICLHLAPTIAKHGDWQLRRAFSHALGDTLAASAGGEVVDRIFIDFIELARASENFSVMLSIATTVNHSTAQLLRNSTKGVYAYPHPQVLWQHSRYPTLCVAHTGLQPLVDSALDREDPWIKRRLVSSCLLGLAQGSLTDIENTRRLLQALHDEDAQFLSLVLAWIEPIGHFDISSLLQPSLLNKIKNNHAITTRLNPGTLLTADSSLVRINLELLNLDLDLQKQNESPVPSVSQTPISGDSKGRYSTIDDVTAYLLGSAQQEGRESLVLDLLGSFDEGIRWAVASQFDLGLPQGRIGDEECAQVFALLADAHPWVIRESLTTLARCDLNLSEPNLRELARRAVAAVPRTQAQGWPRAELMPALASLLASEPTVAEYVDLAVRD</sequence>
<dbReference type="EMBL" id="CP163431">
    <property type="protein sequence ID" value="XDQ02610.1"/>
    <property type="molecule type" value="Genomic_DNA"/>
</dbReference>
<gene>
    <name evidence="1" type="ORF">AB5J58_21455</name>
</gene>
<dbReference type="AlphaFoldDB" id="A0AB39M8Y5"/>
<proteinExistence type="predicted"/>
<name>A0AB39M8Y5_9ACTN</name>
<reference evidence="1" key="1">
    <citation type="submission" date="2024-07" db="EMBL/GenBank/DDBJ databases">
        <authorList>
            <person name="Yu S.T."/>
        </authorList>
    </citation>
    <scope>NUCLEOTIDE SEQUENCE</scope>
    <source>
        <strain evidence="1">R08</strain>
    </source>
</reference>
<protein>
    <recommendedName>
        <fullName evidence="2">HEAT repeat domain-containing protein</fullName>
    </recommendedName>
</protein>
<dbReference type="RefSeq" id="WP_369188721.1">
    <property type="nucleotide sequence ID" value="NZ_CP163431.1"/>
</dbReference>
<dbReference type="SUPFAM" id="SSF48371">
    <property type="entry name" value="ARM repeat"/>
    <property type="match status" value="1"/>
</dbReference>